<proteinExistence type="predicted"/>
<feature type="chain" id="PRO_5010357674" description="DUF3016 domain-containing protein" evidence="1">
    <location>
        <begin position="25"/>
        <end position="172"/>
    </location>
</feature>
<dbReference type="Pfam" id="PF11454">
    <property type="entry name" value="DUF3016"/>
    <property type="match status" value="1"/>
</dbReference>
<protein>
    <recommendedName>
        <fullName evidence="4">DUF3016 domain-containing protein</fullName>
    </recommendedName>
</protein>
<evidence type="ECO:0000256" key="1">
    <source>
        <dbReference type="SAM" id="SignalP"/>
    </source>
</evidence>
<evidence type="ECO:0000313" key="2">
    <source>
        <dbReference type="EMBL" id="SFA61117.1"/>
    </source>
</evidence>
<dbReference type="AlphaFoldDB" id="A0A1I0UBD8"/>
<dbReference type="Proteomes" id="UP000182312">
    <property type="component" value="Unassembled WGS sequence"/>
</dbReference>
<feature type="signal peptide" evidence="1">
    <location>
        <begin position="1"/>
        <end position="24"/>
    </location>
</feature>
<organism evidence="2 3">
    <name type="scientific">Paracoccus halophilus</name>
    <dbReference type="NCBI Taxonomy" id="376733"/>
    <lineage>
        <taxon>Bacteria</taxon>
        <taxon>Pseudomonadati</taxon>
        <taxon>Pseudomonadota</taxon>
        <taxon>Alphaproteobacteria</taxon>
        <taxon>Rhodobacterales</taxon>
        <taxon>Paracoccaceae</taxon>
        <taxon>Paracoccus</taxon>
    </lineage>
</organism>
<evidence type="ECO:0008006" key="4">
    <source>
        <dbReference type="Google" id="ProtNLM"/>
    </source>
</evidence>
<accession>A0A1I0UBD8</accession>
<keyword evidence="1" id="KW-0732">Signal</keyword>
<dbReference type="RefSeq" id="WP_052081735.1">
    <property type="nucleotide sequence ID" value="NZ_FOJO01000033.1"/>
</dbReference>
<gene>
    <name evidence="2" type="ORF">SAMN04487972_13325</name>
</gene>
<evidence type="ECO:0000313" key="3">
    <source>
        <dbReference type="Proteomes" id="UP000182312"/>
    </source>
</evidence>
<reference evidence="2 3" key="1">
    <citation type="submission" date="2016-10" db="EMBL/GenBank/DDBJ databases">
        <authorList>
            <person name="de Groot N.N."/>
        </authorList>
    </citation>
    <scope>NUCLEOTIDE SEQUENCE [LARGE SCALE GENOMIC DNA]</scope>
    <source>
        <strain evidence="2 3">CGMCC 1.6117</strain>
    </source>
</reference>
<dbReference type="InterPro" id="IPR021557">
    <property type="entry name" value="DUF3016"/>
</dbReference>
<sequence>MFHLVLPSVVLALAVLVAAPVAHADVTVTYIAPERFRDREFRNSHKRALALAEFDREFEELGSRYLPDGSDLAVEVLDIDLAGDFEPWDFDYRDVRIMRETTPPRMHLRYVLSEGGRVLARDEVRITNMRYLSDPRANRLNGRFSHDMRLLGDWFRKTFFRPADRAAATPGT</sequence>
<name>A0A1I0UBD8_9RHOB</name>
<dbReference type="EMBL" id="FOJO01000033">
    <property type="protein sequence ID" value="SFA61117.1"/>
    <property type="molecule type" value="Genomic_DNA"/>
</dbReference>
<dbReference type="OrthoDB" id="7375703at2"/>